<dbReference type="AlphaFoldDB" id="A0A0C3QKE8"/>
<feature type="compositionally biased region" description="Basic residues" evidence="1">
    <location>
        <begin position="73"/>
        <end position="87"/>
    </location>
</feature>
<dbReference type="EMBL" id="KN822951">
    <property type="protein sequence ID" value="KIO32980.1"/>
    <property type="molecule type" value="Genomic_DNA"/>
</dbReference>
<sequence length="122" mass="13399">MDEKKHGAPGAPNNKQGSPSGSSGSAPSSSRGSQEFAPRHPHEREGTLAERTQTRESTDLQGPGAELFAPKRTFAKRLKSLTSRRKDKRLDPFKGKSHPRDATDNVTAATYLINSIRMMLKR</sequence>
<dbReference type="Proteomes" id="UP000054248">
    <property type="component" value="Unassembled WGS sequence"/>
</dbReference>
<accession>A0A0C3QKE8</accession>
<feature type="compositionally biased region" description="Low complexity" evidence="1">
    <location>
        <begin position="17"/>
        <end position="33"/>
    </location>
</feature>
<evidence type="ECO:0000313" key="3">
    <source>
        <dbReference type="Proteomes" id="UP000054248"/>
    </source>
</evidence>
<evidence type="ECO:0000256" key="1">
    <source>
        <dbReference type="SAM" id="MobiDB-lite"/>
    </source>
</evidence>
<dbReference type="HOGENOM" id="CLU_2028418_0_0_1"/>
<keyword evidence="3" id="KW-1185">Reference proteome</keyword>
<reference evidence="2 3" key="1">
    <citation type="submission" date="2014-04" db="EMBL/GenBank/DDBJ databases">
        <authorList>
            <consortium name="DOE Joint Genome Institute"/>
            <person name="Kuo A."/>
            <person name="Girlanda M."/>
            <person name="Perotto S."/>
            <person name="Kohler A."/>
            <person name="Nagy L.G."/>
            <person name="Floudas D."/>
            <person name="Copeland A."/>
            <person name="Barry K.W."/>
            <person name="Cichocki N."/>
            <person name="Veneault-Fourrey C."/>
            <person name="LaButti K."/>
            <person name="Lindquist E.A."/>
            <person name="Lipzen A."/>
            <person name="Lundell T."/>
            <person name="Morin E."/>
            <person name="Murat C."/>
            <person name="Sun H."/>
            <person name="Tunlid A."/>
            <person name="Henrissat B."/>
            <person name="Grigoriev I.V."/>
            <person name="Hibbett D.S."/>
            <person name="Martin F."/>
            <person name="Nordberg H.P."/>
            <person name="Cantor M.N."/>
            <person name="Hua S.X."/>
        </authorList>
    </citation>
    <scope>NUCLEOTIDE SEQUENCE [LARGE SCALE GENOMIC DNA]</scope>
    <source>
        <strain evidence="2 3">MUT 4182</strain>
    </source>
</reference>
<reference evidence="3" key="2">
    <citation type="submission" date="2015-01" db="EMBL/GenBank/DDBJ databases">
        <title>Evolutionary Origins and Diversification of the Mycorrhizal Mutualists.</title>
        <authorList>
            <consortium name="DOE Joint Genome Institute"/>
            <consortium name="Mycorrhizal Genomics Consortium"/>
            <person name="Kohler A."/>
            <person name="Kuo A."/>
            <person name="Nagy L.G."/>
            <person name="Floudas D."/>
            <person name="Copeland A."/>
            <person name="Barry K.W."/>
            <person name="Cichocki N."/>
            <person name="Veneault-Fourrey C."/>
            <person name="LaButti K."/>
            <person name="Lindquist E.A."/>
            <person name="Lipzen A."/>
            <person name="Lundell T."/>
            <person name="Morin E."/>
            <person name="Murat C."/>
            <person name="Riley R."/>
            <person name="Ohm R."/>
            <person name="Sun H."/>
            <person name="Tunlid A."/>
            <person name="Henrissat B."/>
            <person name="Grigoriev I.V."/>
            <person name="Hibbett D.S."/>
            <person name="Martin F."/>
        </authorList>
    </citation>
    <scope>NUCLEOTIDE SEQUENCE [LARGE SCALE GENOMIC DNA]</scope>
    <source>
        <strain evidence="3">MUT 4182</strain>
    </source>
</reference>
<feature type="compositionally biased region" description="Basic and acidic residues" evidence="1">
    <location>
        <begin position="37"/>
        <end position="58"/>
    </location>
</feature>
<evidence type="ECO:0000313" key="2">
    <source>
        <dbReference type="EMBL" id="KIO32980.1"/>
    </source>
</evidence>
<name>A0A0C3QKE8_9AGAM</name>
<proteinExistence type="predicted"/>
<feature type="compositionally biased region" description="Basic and acidic residues" evidence="1">
    <location>
        <begin position="88"/>
        <end position="102"/>
    </location>
</feature>
<protein>
    <submittedName>
        <fullName evidence="2">Uncharacterized protein</fullName>
    </submittedName>
</protein>
<feature type="region of interest" description="Disordered" evidence="1">
    <location>
        <begin position="1"/>
        <end position="102"/>
    </location>
</feature>
<gene>
    <name evidence="2" type="ORF">M407DRAFT_18136</name>
</gene>
<organism evidence="2 3">
    <name type="scientific">Tulasnella calospora MUT 4182</name>
    <dbReference type="NCBI Taxonomy" id="1051891"/>
    <lineage>
        <taxon>Eukaryota</taxon>
        <taxon>Fungi</taxon>
        <taxon>Dikarya</taxon>
        <taxon>Basidiomycota</taxon>
        <taxon>Agaricomycotina</taxon>
        <taxon>Agaricomycetes</taxon>
        <taxon>Cantharellales</taxon>
        <taxon>Tulasnellaceae</taxon>
        <taxon>Tulasnella</taxon>
    </lineage>
</organism>